<comment type="pathway">
    <text evidence="2 16">Amino-acid biosynthesis; L-threonine biosynthesis; L-threonine from L-aspartate: step 3/5.</text>
</comment>
<feature type="active site" description="Proton donor" evidence="14">
    <location>
        <position position="201"/>
    </location>
</feature>
<dbReference type="InterPro" id="IPR002912">
    <property type="entry name" value="ACT_dom"/>
</dbReference>
<feature type="domain" description="ACT" evidence="18">
    <location>
        <begin position="340"/>
        <end position="414"/>
    </location>
</feature>
<dbReference type="AlphaFoldDB" id="A0A223HYB4"/>
<dbReference type="Gene3D" id="3.30.360.10">
    <property type="entry name" value="Dihydrodipicolinate Reductase, domain 2"/>
    <property type="match status" value="1"/>
</dbReference>
<organism evidence="19 20">
    <name type="scientific">Thermoanaerobacterium thermosaccharolyticum</name>
    <name type="common">Clostridium thermosaccharolyticum</name>
    <dbReference type="NCBI Taxonomy" id="1517"/>
    <lineage>
        <taxon>Bacteria</taxon>
        <taxon>Bacillati</taxon>
        <taxon>Bacillota</taxon>
        <taxon>Clostridia</taxon>
        <taxon>Thermoanaerobacterales</taxon>
        <taxon>Thermoanaerobacteraceae</taxon>
        <taxon>Thermoanaerobacterium</taxon>
    </lineage>
</organism>
<dbReference type="InterPro" id="IPR016204">
    <property type="entry name" value="HDH"/>
</dbReference>
<evidence type="ECO:0000313" key="19">
    <source>
        <dbReference type="EMBL" id="AST57274.1"/>
    </source>
</evidence>
<feature type="binding site" evidence="15">
    <location>
        <position position="186"/>
    </location>
    <ligand>
        <name>L-homoserine</name>
        <dbReference type="ChEBI" id="CHEBI:57476"/>
    </ligand>
</feature>
<dbReference type="EMBL" id="CP016893">
    <property type="protein sequence ID" value="AST57274.1"/>
    <property type="molecule type" value="Genomic_DNA"/>
</dbReference>
<dbReference type="InterPro" id="IPR005106">
    <property type="entry name" value="Asp/hSer_DH_NAD-bd"/>
</dbReference>
<sequence>MKIGLMGLGTVGSGVVHLIEENGDAIEKKIGQKIEIKKILVKDPEKKRIKEAQGKITINPYDILEDPEIDVVVEVMGKEHPALEYMKEAILKGKNVVTANKEVIAKHGKELIRLANENNVNLLYEASVGGGIPIIRPLKSCLAANKIYEIKGILNGTTNYILTEMKSRGMSFEGVLKEAQQKGYAELDPTDDVDGFDAARKLAILCTLSFNKYVVPDNIYTKGIRTISKEDIKYADELGFTIKLIAYGRLDEDGKLEAWVHPVMISKKNPLNGVNGVYNAILVEGNAVGKLMFYGQGAGMMPTASAVVADVIDVANHIPAQNGYDDAEIKDIVDTVSKYYIRLVALDKPGVMSKITGVLGAEGISLVSVVQKEIMGEYAEIVLITHNALTKNLFKALDEIGNLREIDKVASVIRVEGDE</sequence>
<evidence type="ECO:0000256" key="17">
    <source>
        <dbReference type="RuleBase" id="RU004171"/>
    </source>
</evidence>
<evidence type="ECO:0000259" key="18">
    <source>
        <dbReference type="PROSITE" id="PS51671"/>
    </source>
</evidence>
<evidence type="ECO:0000313" key="20">
    <source>
        <dbReference type="Proteomes" id="UP000214975"/>
    </source>
</evidence>
<dbReference type="PIRSF" id="PIRSF000098">
    <property type="entry name" value="Homoser_dehydrog"/>
    <property type="match status" value="1"/>
</dbReference>
<dbReference type="NCBIfam" id="NF004976">
    <property type="entry name" value="PRK06349.1"/>
    <property type="match status" value="1"/>
</dbReference>
<dbReference type="PANTHER" id="PTHR43331:SF1">
    <property type="entry name" value="HOMOSERINE DEHYDROGENASE"/>
    <property type="match status" value="1"/>
</dbReference>
<evidence type="ECO:0000256" key="8">
    <source>
        <dbReference type="ARBA" id="ARBA00022697"/>
    </source>
</evidence>
<evidence type="ECO:0000256" key="2">
    <source>
        <dbReference type="ARBA" id="ARBA00005056"/>
    </source>
</evidence>
<dbReference type="CDD" id="cd04881">
    <property type="entry name" value="ACT_HSDH-Hom"/>
    <property type="match status" value="1"/>
</dbReference>
<dbReference type="Proteomes" id="UP000214975">
    <property type="component" value="Chromosome"/>
</dbReference>
<comment type="cofactor">
    <cofactor evidence="1">
        <name>a metal cation</name>
        <dbReference type="ChEBI" id="CHEBI:25213"/>
    </cofactor>
</comment>
<dbReference type="Pfam" id="PF01842">
    <property type="entry name" value="ACT"/>
    <property type="match status" value="1"/>
</dbReference>
<evidence type="ECO:0000256" key="3">
    <source>
        <dbReference type="ARBA" id="ARBA00005062"/>
    </source>
</evidence>
<comment type="catalytic activity">
    <reaction evidence="13">
        <text>L-homoserine + NADP(+) = L-aspartate 4-semialdehyde + NADPH + H(+)</text>
        <dbReference type="Rhea" id="RHEA:15761"/>
        <dbReference type="ChEBI" id="CHEBI:15378"/>
        <dbReference type="ChEBI" id="CHEBI:57476"/>
        <dbReference type="ChEBI" id="CHEBI:57783"/>
        <dbReference type="ChEBI" id="CHEBI:58349"/>
        <dbReference type="ChEBI" id="CHEBI:537519"/>
        <dbReference type="EC" id="1.1.1.3"/>
    </reaction>
    <physiologicalReaction direction="right-to-left" evidence="13">
        <dbReference type="Rhea" id="RHEA:15763"/>
    </physiologicalReaction>
</comment>
<dbReference type="GO" id="GO:0009086">
    <property type="term" value="P:methionine biosynthetic process"/>
    <property type="evidence" value="ECO:0007669"/>
    <property type="project" value="UniProtKB-KW"/>
</dbReference>
<dbReference type="InterPro" id="IPR019811">
    <property type="entry name" value="HDH_CS"/>
</dbReference>
<evidence type="ECO:0000256" key="11">
    <source>
        <dbReference type="ARBA" id="ARBA00023053"/>
    </source>
</evidence>
<evidence type="ECO:0000256" key="7">
    <source>
        <dbReference type="ARBA" id="ARBA00022605"/>
    </source>
</evidence>
<evidence type="ECO:0000256" key="1">
    <source>
        <dbReference type="ARBA" id="ARBA00001920"/>
    </source>
</evidence>
<evidence type="ECO:0000256" key="13">
    <source>
        <dbReference type="ARBA" id="ARBA00048841"/>
    </source>
</evidence>
<dbReference type="InterPro" id="IPR001342">
    <property type="entry name" value="HDH_cat"/>
</dbReference>
<accession>A0A223HYB4</accession>
<dbReference type="FunFam" id="3.30.360.10:FF:000005">
    <property type="entry name" value="Homoserine dehydrogenase"/>
    <property type="match status" value="1"/>
</dbReference>
<dbReference type="PROSITE" id="PS01042">
    <property type="entry name" value="HOMOSER_DHGENASE"/>
    <property type="match status" value="1"/>
</dbReference>
<comment type="similarity">
    <text evidence="4 17">Belongs to the homoserine dehydrogenase family.</text>
</comment>
<comment type="pathway">
    <text evidence="3 16">Amino-acid biosynthesis; L-methionine biosynthesis via de novo pathway; L-homoserine from L-aspartate: step 3/3.</text>
</comment>
<dbReference type="PROSITE" id="PS51671">
    <property type="entry name" value="ACT"/>
    <property type="match status" value="1"/>
</dbReference>
<dbReference type="Pfam" id="PF00742">
    <property type="entry name" value="Homoserine_dh"/>
    <property type="match status" value="1"/>
</dbReference>
<evidence type="ECO:0000256" key="12">
    <source>
        <dbReference type="ARBA" id="ARBA00023167"/>
    </source>
</evidence>
<keyword evidence="7 16" id="KW-0028">Amino-acid biosynthesis</keyword>
<feature type="binding site" evidence="15">
    <location>
        <position position="101"/>
    </location>
    <ligand>
        <name>NADPH</name>
        <dbReference type="ChEBI" id="CHEBI:57783"/>
    </ligand>
</feature>
<dbReference type="Gene3D" id="3.30.70.260">
    <property type="match status" value="1"/>
</dbReference>
<dbReference type="GO" id="GO:0050661">
    <property type="term" value="F:NADP binding"/>
    <property type="evidence" value="ECO:0007669"/>
    <property type="project" value="InterPro"/>
</dbReference>
<evidence type="ECO:0000256" key="5">
    <source>
        <dbReference type="ARBA" id="ARBA00013213"/>
    </source>
</evidence>
<dbReference type="PANTHER" id="PTHR43331">
    <property type="entry name" value="HOMOSERINE DEHYDROGENASE"/>
    <property type="match status" value="1"/>
</dbReference>
<dbReference type="SUPFAM" id="SSF55021">
    <property type="entry name" value="ACT-like"/>
    <property type="match status" value="1"/>
</dbReference>
<feature type="binding site" evidence="15">
    <location>
        <begin position="6"/>
        <end position="13"/>
    </location>
    <ligand>
        <name>NADP(+)</name>
        <dbReference type="ChEBI" id="CHEBI:58349"/>
    </ligand>
</feature>
<keyword evidence="8 16" id="KW-0791">Threonine biosynthesis</keyword>
<keyword evidence="11" id="KW-0915">Sodium</keyword>
<evidence type="ECO:0000256" key="15">
    <source>
        <dbReference type="PIRSR" id="PIRSR000098-2"/>
    </source>
</evidence>
<keyword evidence="12 16" id="KW-0486">Methionine biosynthesis</keyword>
<evidence type="ECO:0000256" key="9">
    <source>
        <dbReference type="ARBA" id="ARBA00022857"/>
    </source>
</evidence>
<reference evidence="19 20" key="1">
    <citation type="submission" date="2016-08" db="EMBL/GenBank/DDBJ databases">
        <title>A novel genetic cassette of butanologenic Thermoanaerobacterium thermosaccharolyticum that directly convert cellulose to butanol.</title>
        <authorList>
            <person name="Li T."/>
            <person name="He J."/>
        </authorList>
    </citation>
    <scope>NUCLEOTIDE SEQUENCE [LARGE SCALE GENOMIC DNA]</scope>
    <source>
        <strain evidence="19 20">TG57</strain>
    </source>
</reference>
<evidence type="ECO:0000256" key="16">
    <source>
        <dbReference type="RuleBase" id="RU000579"/>
    </source>
</evidence>
<evidence type="ECO:0000256" key="4">
    <source>
        <dbReference type="ARBA" id="ARBA00006753"/>
    </source>
</evidence>
<dbReference type="GO" id="GO:0009088">
    <property type="term" value="P:threonine biosynthetic process"/>
    <property type="evidence" value="ECO:0007669"/>
    <property type="project" value="UniProtKB-UniPathway"/>
</dbReference>
<dbReference type="EC" id="1.1.1.3" evidence="5 16"/>
<keyword evidence="10 16" id="KW-0560">Oxidoreductase</keyword>
<dbReference type="RefSeq" id="WP_094397152.1">
    <property type="nucleotide sequence ID" value="NZ_CP016893.1"/>
</dbReference>
<name>A0A223HYB4_THETR</name>
<evidence type="ECO:0000256" key="10">
    <source>
        <dbReference type="ARBA" id="ARBA00023002"/>
    </source>
</evidence>
<dbReference type="Gene3D" id="3.40.50.720">
    <property type="entry name" value="NAD(P)-binding Rossmann-like Domain"/>
    <property type="match status" value="1"/>
</dbReference>
<gene>
    <name evidence="19" type="ORF">Thert_01184</name>
</gene>
<dbReference type="InterPro" id="IPR036291">
    <property type="entry name" value="NAD(P)-bd_dom_sf"/>
</dbReference>
<protein>
    <recommendedName>
        <fullName evidence="6 16">Homoserine dehydrogenase</fullName>
        <ecNumber evidence="5 16">1.1.1.3</ecNumber>
    </recommendedName>
</protein>
<evidence type="ECO:0000256" key="14">
    <source>
        <dbReference type="PIRSR" id="PIRSR000098-1"/>
    </source>
</evidence>
<dbReference type="SUPFAM" id="SSF51735">
    <property type="entry name" value="NAD(P)-binding Rossmann-fold domains"/>
    <property type="match status" value="1"/>
</dbReference>
<keyword evidence="9 15" id="KW-0521">NADP</keyword>
<dbReference type="Pfam" id="PF03447">
    <property type="entry name" value="NAD_binding_3"/>
    <property type="match status" value="1"/>
</dbReference>
<dbReference type="GO" id="GO:0004412">
    <property type="term" value="F:homoserine dehydrogenase activity"/>
    <property type="evidence" value="ECO:0007669"/>
    <property type="project" value="UniProtKB-EC"/>
</dbReference>
<dbReference type="UniPathway" id="UPA00051">
    <property type="reaction ID" value="UER00465"/>
</dbReference>
<evidence type="ECO:0000256" key="6">
    <source>
        <dbReference type="ARBA" id="ARBA00013376"/>
    </source>
</evidence>
<dbReference type="UniPathway" id="UPA00050">
    <property type="reaction ID" value="UER00063"/>
</dbReference>
<dbReference type="SUPFAM" id="SSF55347">
    <property type="entry name" value="Glyceraldehyde-3-phosphate dehydrogenase-like, C-terminal domain"/>
    <property type="match status" value="1"/>
</dbReference>
<dbReference type="InterPro" id="IPR045865">
    <property type="entry name" value="ACT-like_dom_sf"/>
</dbReference>
<proteinExistence type="inferred from homology"/>